<evidence type="ECO:0000259" key="5">
    <source>
        <dbReference type="Pfam" id="PF22672"/>
    </source>
</evidence>
<dbReference type="AlphaFoldDB" id="A0A024WGC6"/>
<dbReference type="InterPro" id="IPR042202">
    <property type="entry name" value="Duffy-ag-bd_sf"/>
</dbReference>
<proteinExistence type="predicted"/>
<feature type="non-terminal residue" evidence="6">
    <location>
        <position position="733"/>
    </location>
</feature>
<feature type="domain" description="Duffy-antigen binding" evidence="3">
    <location>
        <begin position="122"/>
        <end position="323"/>
    </location>
</feature>
<evidence type="ECO:0000259" key="3">
    <source>
        <dbReference type="Pfam" id="PF05424"/>
    </source>
</evidence>
<dbReference type="FunFam" id="1.20.58.830:FF:000003">
    <property type="entry name" value="Erythrocyte membrane protein 1, PfEMP1"/>
    <property type="match status" value="1"/>
</dbReference>
<dbReference type="EMBL" id="KI925668">
    <property type="protein sequence ID" value="ETW46227.1"/>
    <property type="molecule type" value="Genomic_DNA"/>
</dbReference>
<dbReference type="GO" id="GO:0046789">
    <property type="term" value="F:host cell surface receptor binding"/>
    <property type="evidence" value="ECO:0007669"/>
    <property type="project" value="InterPro"/>
</dbReference>
<dbReference type="Pfam" id="PF05424">
    <property type="entry name" value="Duffy_binding"/>
    <property type="match status" value="1"/>
</dbReference>
<feature type="domain" description="Plasmodium falciparum erythrocyte membrane protein-1 N-terminal segment" evidence="4">
    <location>
        <begin position="23"/>
        <end position="57"/>
    </location>
</feature>
<dbReference type="SUPFAM" id="SSF140924">
    <property type="entry name" value="Duffy binding domain-like"/>
    <property type="match status" value="2"/>
</dbReference>
<reference evidence="6 7" key="2">
    <citation type="submission" date="2013-02" db="EMBL/GenBank/DDBJ databases">
        <title>The Genome Sequence of Plasmodium falciparum MaliPS096_E11.</title>
        <authorList>
            <consortium name="The Broad Institute Genome Sequencing Platform"/>
            <consortium name="The Broad Institute Genome Sequencing Center for Infectious Disease"/>
            <person name="Neafsey D."/>
            <person name="Cheeseman I."/>
            <person name="Volkman S."/>
            <person name="Adams J."/>
            <person name="Walker B."/>
            <person name="Young S.K."/>
            <person name="Zeng Q."/>
            <person name="Gargeya S."/>
            <person name="Fitzgerald M."/>
            <person name="Haas B."/>
            <person name="Abouelleil A."/>
            <person name="Alvarado L."/>
            <person name="Arachchi H.M."/>
            <person name="Berlin A.M."/>
            <person name="Chapman S.B."/>
            <person name="Dewar J."/>
            <person name="Goldberg J."/>
            <person name="Griggs A."/>
            <person name="Gujja S."/>
            <person name="Hansen M."/>
            <person name="Howarth C."/>
            <person name="Imamovic A."/>
            <person name="Larimer J."/>
            <person name="McCowan C."/>
            <person name="Murphy C."/>
            <person name="Neiman D."/>
            <person name="Pearson M."/>
            <person name="Priest M."/>
            <person name="Roberts A."/>
            <person name="Saif S."/>
            <person name="Shea T."/>
            <person name="Sisk P."/>
            <person name="Sykes S."/>
            <person name="Wortman J."/>
            <person name="Nusbaum C."/>
            <person name="Birren B."/>
        </authorList>
    </citation>
    <scope>NUCLEOTIDE SEQUENCE [LARGE SCALE GENOMIC DNA]</scope>
    <source>
        <strain evidence="6 7">MaliPS096_E11</strain>
    </source>
</reference>
<feature type="region of interest" description="Disordered" evidence="1">
    <location>
        <begin position="1"/>
        <end position="20"/>
    </location>
</feature>
<dbReference type="InterPro" id="IPR008602">
    <property type="entry name" value="Duffy-antigen-binding"/>
</dbReference>
<accession>A0A024WGC6</accession>
<dbReference type="FunFam" id="1.20.1310.20:FF:000001">
    <property type="entry name" value="Erythrocyte membrane protein 1, PfEMP1"/>
    <property type="match status" value="1"/>
</dbReference>
<dbReference type="OrthoDB" id="379270at2759"/>
<dbReference type="GO" id="GO:0016020">
    <property type="term" value="C:membrane"/>
    <property type="evidence" value="ECO:0007669"/>
    <property type="project" value="InterPro"/>
</dbReference>
<dbReference type="InterPro" id="IPR029210">
    <property type="entry name" value="PfEMP1_NTS"/>
</dbReference>
<name>A0A024WGC6_PLAFA</name>
<evidence type="ECO:0000313" key="6">
    <source>
        <dbReference type="EMBL" id="ETW46227.1"/>
    </source>
</evidence>
<dbReference type="Proteomes" id="UP000030699">
    <property type="component" value="Unassembled WGS sequence"/>
</dbReference>
<gene>
    <name evidence="6" type="ORF">PFMALIP_05708</name>
</gene>
<dbReference type="Gene3D" id="1.20.58.830">
    <property type="match status" value="2"/>
</dbReference>
<reference evidence="6 7" key="1">
    <citation type="submission" date="2013-02" db="EMBL/GenBank/DDBJ databases">
        <title>The Genome Annotation of Plasmodium falciparum MaliPS096_E11.</title>
        <authorList>
            <consortium name="The Broad Institute Genome Sequencing Platform"/>
            <consortium name="The Broad Institute Genome Sequencing Center for Infectious Disease"/>
            <person name="Neafsey D."/>
            <person name="Hoffman S."/>
            <person name="Volkman S."/>
            <person name="Rosenthal P."/>
            <person name="Walker B."/>
            <person name="Young S.K."/>
            <person name="Zeng Q."/>
            <person name="Gargeya S."/>
            <person name="Fitzgerald M."/>
            <person name="Haas B."/>
            <person name="Abouelleil A."/>
            <person name="Allen A.W."/>
            <person name="Alvarado L."/>
            <person name="Arachchi H.M."/>
            <person name="Berlin A.M."/>
            <person name="Chapman S.B."/>
            <person name="Gainer-Dewar J."/>
            <person name="Goldberg J."/>
            <person name="Griggs A."/>
            <person name="Gujja S."/>
            <person name="Hansen M."/>
            <person name="Howarth C."/>
            <person name="Imamovic A."/>
            <person name="Ireland A."/>
            <person name="Larimer J."/>
            <person name="McCowan C."/>
            <person name="Murphy C."/>
            <person name="Pearson M."/>
            <person name="Poon T.W."/>
            <person name="Priest M."/>
            <person name="Roberts A."/>
            <person name="Saif S."/>
            <person name="Shea T."/>
            <person name="Sisk P."/>
            <person name="Sykes S."/>
            <person name="Wortman J."/>
            <person name="Nusbaum C."/>
            <person name="Birren B."/>
        </authorList>
    </citation>
    <scope>NUCLEOTIDE SEQUENCE [LARGE SCALE GENOMIC DNA]</scope>
    <source>
        <strain evidence="6 7">MaliPS096_E11</strain>
    </source>
</reference>
<dbReference type="Gene3D" id="1.20.1310.20">
    <property type="entry name" value="Duffy-antigen binding domain"/>
    <property type="match status" value="1"/>
</dbReference>
<evidence type="ECO:0000256" key="1">
    <source>
        <dbReference type="SAM" id="MobiDB-lite"/>
    </source>
</evidence>
<sequence>MAPGPRGAAASSGGKDKYKDAPDAKHLFDMIGENVYKEVHIKAVDYRNYLHGHLKNAIFEKEPKSQQTEKDPCKLNHEYHTTATEGHNKENPCEKRSDIRFSDTEGAECDDRKIKDSKNNGGACAPFRRLHLCDYNLENISDFDHINNDTLLTDVCLAAKFEGESLTRYRAQYQQTNSDVNINICTMLARSFADIGDIIRGRDLYSGNKKEKKQREQLENKLKKIFGDIYEELSRTSTSGRTNGKKSAKEYYEDKDTDKNFFQLREDWWDANRETVWEAITCNAGGGTYFRQTACSRNYQTGDKCRCVTDVPTYFDYVPQFLRWFEEWAEDFCRKKKKYVNMVKKFCRQGKNGNKIYCSGDGFDCTKTIRAKYIYAIGDECTKCSFWCGFYEKWIDNQKKEFLKQKQKYDKEISGSSRKKRSTSNNNYKGYDEEFYEILKSNNVGGLDKFLQLLKEENECKGFKEDQGIIDFTKHDNKNNDQKGTFYRSKYCEECPQCGVEKGNNGNEWKDKDESGECKGGKRYEIPEDTKYNVIPVLSFGDKRDEIKSKIGTFCNQRSDSSGDCGTNIDSSLCEKWKCYKEDDIKKHFEEDLEYHKEVKGAGGLCILEKTNGEEKVNKQKTFNDFFYFWVGRLLNDSIEWREKLGKCLKNGTKIKCKNGCNKNCKCYESWVNRKRNEWHEIKKHFNTQDFGKEALFGEFRPYYVIETVLEDSFLEDITKAYGDARAIQGIKN</sequence>
<evidence type="ECO:0000313" key="7">
    <source>
        <dbReference type="Proteomes" id="UP000030699"/>
    </source>
</evidence>
<evidence type="ECO:0000259" key="4">
    <source>
        <dbReference type="Pfam" id="PF15447"/>
    </source>
</evidence>
<feature type="domain" description="Duffy-binding-like" evidence="2">
    <location>
        <begin position="626"/>
        <end position="732"/>
    </location>
</feature>
<feature type="compositionally biased region" description="Low complexity" evidence="1">
    <location>
        <begin position="1"/>
        <end position="13"/>
    </location>
</feature>
<dbReference type="Pfam" id="PF22672">
    <property type="entry name" value="DBL_C"/>
    <property type="match status" value="1"/>
</dbReference>
<dbReference type="InterPro" id="IPR004258">
    <property type="entry name" value="DBL"/>
</dbReference>
<organism evidence="6 7">
    <name type="scientific">Plasmodium falciparum MaliPS096_E11</name>
    <dbReference type="NCBI Taxonomy" id="1036727"/>
    <lineage>
        <taxon>Eukaryota</taxon>
        <taxon>Sar</taxon>
        <taxon>Alveolata</taxon>
        <taxon>Apicomplexa</taxon>
        <taxon>Aconoidasida</taxon>
        <taxon>Haemosporida</taxon>
        <taxon>Plasmodiidae</taxon>
        <taxon>Plasmodium</taxon>
        <taxon>Plasmodium (Laverania)</taxon>
    </lineage>
</organism>
<protein>
    <recommendedName>
        <fullName evidence="8">Duffy-binding-like domain-containing protein</fullName>
    </recommendedName>
</protein>
<dbReference type="Pfam" id="PF03011">
    <property type="entry name" value="PFEMP"/>
    <property type="match status" value="1"/>
</dbReference>
<dbReference type="Pfam" id="PF15447">
    <property type="entry name" value="NTS"/>
    <property type="match status" value="1"/>
</dbReference>
<dbReference type="InterPro" id="IPR054595">
    <property type="entry name" value="DBL_C"/>
</dbReference>
<evidence type="ECO:0008006" key="8">
    <source>
        <dbReference type="Google" id="ProtNLM"/>
    </source>
</evidence>
<feature type="domain" description="Duffy-binding-like" evidence="5">
    <location>
        <begin position="327"/>
        <end position="488"/>
    </location>
</feature>
<evidence type="ECO:0000259" key="2">
    <source>
        <dbReference type="Pfam" id="PF03011"/>
    </source>
</evidence>